<feature type="compositionally biased region" description="Basic residues" evidence="1">
    <location>
        <begin position="89"/>
        <end position="102"/>
    </location>
</feature>
<feature type="non-terminal residue" evidence="2">
    <location>
        <position position="1"/>
    </location>
</feature>
<accession>A0AAN5D949</accession>
<reference evidence="3" key="1">
    <citation type="submission" date="2022-10" db="EMBL/GenBank/DDBJ databases">
        <title>Genome assembly of Pristionchus species.</title>
        <authorList>
            <person name="Yoshida K."/>
            <person name="Sommer R.J."/>
        </authorList>
    </citation>
    <scope>NUCLEOTIDE SEQUENCE [LARGE SCALE GENOMIC DNA]</scope>
    <source>
        <strain evidence="3">RS5460</strain>
    </source>
</reference>
<feature type="compositionally biased region" description="Pro residues" evidence="1">
    <location>
        <begin position="155"/>
        <end position="165"/>
    </location>
</feature>
<dbReference type="EMBL" id="BTRK01000006">
    <property type="protein sequence ID" value="GMR57910.1"/>
    <property type="molecule type" value="Genomic_DNA"/>
</dbReference>
<evidence type="ECO:0000313" key="2">
    <source>
        <dbReference type="EMBL" id="GMR57910.1"/>
    </source>
</evidence>
<dbReference type="AlphaFoldDB" id="A0AAN5D949"/>
<protein>
    <submittedName>
        <fullName evidence="2">Uncharacterized protein</fullName>
    </submittedName>
</protein>
<dbReference type="Proteomes" id="UP001328107">
    <property type="component" value="Unassembled WGS sequence"/>
</dbReference>
<feature type="compositionally biased region" description="Basic residues" evidence="1">
    <location>
        <begin position="124"/>
        <end position="141"/>
    </location>
</feature>
<feature type="compositionally biased region" description="Polar residues" evidence="1">
    <location>
        <begin position="7"/>
        <end position="18"/>
    </location>
</feature>
<sequence>IRRSSRNRPPTTAINTRRSTAREPTAKERSDTRRTTRSRIAPSSRTTEREESRPKSRRKRRSFSGRRARSRTNLRPSRGAVSPRCPARMPRRSRAVLRRRMWLRSWYRATSPPPCSMPLSTRQRCSRRKAHSTASHTRQRSRSSQERTGDQRSIYPPPSPSASSP</sequence>
<feature type="compositionally biased region" description="Basic and acidic residues" evidence="1">
    <location>
        <begin position="20"/>
        <end position="34"/>
    </location>
</feature>
<name>A0AAN5D949_9BILA</name>
<organism evidence="2 3">
    <name type="scientific">Pristionchus mayeri</name>
    <dbReference type="NCBI Taxonomy" id="1317129"/>
    <lineage>
        <taxon>Eukaryota</taxon>
        <taxon>Metazoa</taxon>
        <taxon>Ecdysozoa</taxon>
        <taxon>Nematoda</taxon>
        <taxon>Chromadorea</taxon>
        <taxon>Rhabditida</taxon>
        <taxon>Rhabditina</taxon>
        <taxon>Diplogasteromorpha</taxon>
        <taxon>Diplogasteroidea</taxon>
        <taxon>Neodiplogasteridae</taxon>
        <taxon>Pristionchus</taxon>
    </lineage>
</organism>
<keyword evidence="3" id="KW-1185">Reference proteome</keyword>
<feature type="compositionally biased region" description="Basic residues" evidence="1">
    <location>
        <begin position="55"/>
        <end position="72"/>
    </location>
</feature>
<feature type="region of interest" description="Disordered" evidence="1">
    <location>
        <begin position="1"/>
        <end position="165"/>
    </location>
</feature>
<gene>
    <name evidence="2" type="ORF">PMAYCL1PPCAC_28105</name>
</gene>
<proteinExistence type="predicted"/>
<evidence type="ECO:0000256" key="1">
    <source>
        <dbReference type="SAM" id="MobiDB-lite"/>
    </source>
</evidence>
<feature type="non-terminal residue" evidence="2">
    <location>
        <position position="165"/>
    </location>
</feature>
<evidence type="ECO:0000313" key="3">
    <source>
        <dbReference type="Proteomes" id="UP001328107"/>
    </source>
</evidence>
<comment type="caution">
    <text evidence="2">The sequence shown here is derived from an EMBL/GenBank/DDBJ whole genome shotgun (WGS) entry which is preliminary data.</text>
</comment>